<sequence length="114" mass="12308">MAVVLCYQQNLGVGSDRQELGSPTPDSFIEAFVTIPQAPTCHQTSANQPRNLRRRANPAVVRRKRGDWSWHLTLRESSRGKGPSPGRSVPSQGEGSWGKGDLAASLPLGSVEEA</sequence>
<dbReference type="EMBL" id="CM055731">
    <property type="protein sequence ID" value="KAJ8013087.1"/>
    <property type="molecule type" value="Genomic_DNA"/>
</dbReference>
<accession>A0ACC2HB40</accession>
<evidence type="ECO:0000313" key="1">
    <source>
        <dbReference type="EMBL" id="KAJ8013087.1"/>
    </source>
</evidence>
<gene>
    <name evidence="1" type="ORF">DPEC_G00049650</name>
</gene>
<name>A0ACC2HB40_DALPE</name>
<dbReference type="Proteomes" id="UP001157502">
    <property type="component" value="Chromosome 4"/>
</dbReference>
<evidence type="ECO:0000313" key="2">
    <source>
        <dbReference type="Proteomes" id="UP001157502"/>
    </source>
</evidence>
<organism evidence="1 2">
    <name type="scientific">Dallia pectoralis</name>
    <name type="common">Alaska blackfish</name>
    <dbReference type="NCBI Taxonomy" id="75939"/>
    <lineage>
        <taxon>Eukaryota</taxon>
        <taxon>Metazoa</taxon>
        <taxon>Chordata</taxon>
        <taxon>Craniata</taxon>
        <taxon>Vertebrata</taxon>
        <taxon>Euteleostomi</taxon>
        <taxon>Actinopterygii</taxon>
        <taxon>Neopterygii</taxon>
        <taxon>Teleostei</taxon>
        <taxon>Protacanthopterygii</taxon>
        <taxon>Esociformes</taxon>
        <taxon>Umbridae</taxon>
        <taxon>Dallia</taxon>
    </lineage>
</organism>
<reference evidence="1" key="1">
    <citation type="submission" date="2021-05" db="EMBL/GenBank/DDBJ databases">
        <authorList>
            <person name="Pan Q."/>
            <person name="Jouanno E."/>
            <person name="Zahm M."/>
            <person name="Klopp C."/>
            <person name="Cabau C."/>
            <person name="Louis A."/>
            <person name="Berthelot C."/>
            <person name="Parey E."/>
            <person name="Roest Crollius H."/>
            <person name="Montfort J."/>
            <person name="Robinson-Rechavi M."/>
            <person name="Bouchez O."/>
            <person name="Lampietro C."/>
            <person name="Lopez Roques C."/>
            <person name="Donnadieu C."/>
            <person name="Postlethwait J."/>
            <person name="Bobe J."/>
            <person name="Dillon D."/>
            <person name="Chandos A."/>
            <person name="von Hippel F."/>
            <person name="Guiguen Y."/>
        </authorList>
    </citation>
    <scope>NUCLEOTIDE SEQUENCE</scope>
    <source>
        <strain evidence="1">YG-Jan2019</strain>
    </source>
</reference>
<comment type="caution">
    <text evidence="1">The sequence shown here is derived from an EMBL/GenBank/DDBJ whole genome shotgun (WGS) entry which is preliminary data.</text>
</comment>
<proteinExistence type="predicted"/>
<keyword evidence="2" id="KW-1185">Reference proteome</keyword>
<protein>
    <submittedName>
        <fullName evidence="1">Uncharacterized protein</fullName>
    </submittedName>
</protein>